<keyword evidence="8" id="KW-1185">Reference proteome</keyword>
<dbReference type="GO" id="GO:0045048">
    <property type="term" value="P:protein insertion into ER membrane"/>
    <property type="evidence" value="ECO:0007669"/>
    <property type="project" value="InterPro"/>
</dbReference>
<sequence>MAIIKTQGDPRQPQQVTPFYISTEMRAHSGDLLVDIYNFVALIGAVVGVVLRIRWSSWLSLFASILGYLHRRPLTADPSKNNTTMSSVSFAVMGLVSTYAPMVAQFLRKEALLNGN</sequence>
<keyword evidence="3 6" id="KW-0812">Transmembrane</keyword>
<dbReference type="OrthoDB" id="284718at2759"/>
<evidence type="ECO:0000256" key="4">
    <source>
        <dbReference type="ARBA" id="ARBA00022989"/>
    </source>
</evidence>
<comment type="subcellular location">
    <subcellularLocation>
        <location evidence="1">Membrane</location>
    </subcellularLocation>
</comment>
<reference evidence="7" key="1">
    <citation type="submission" date="2022-07" db="EMBL/GenBank/DDBJ databases">
        <title>Phylogenomic reconstructions and comparative analyses of Kickxellomycotina fungi.</title>
        <authorList>
            <person name="Reynolds N.K."/>
            <person name="Stajich J.E."/>
            <person name="Barry K."/>
            <person name="Grigoriev I.V."/>
            <person name="Crous P."/>
            <person name="Smith M.E."/>
        </authorList>
    </citation>
    <scope>NUCLEOTIDE SEQUENCE</scope>
    <source>
        <strain evidence="7">RSA 861</strain>
    </source>
</reference>
<protein>
    <recommendedName>
        <fullName evidence="9">Protein Asterix</fullName>
    </recommendedName>
</protein>
<comment type="similarity">
    <text evidence="2">Belongs to the Asterix family.</text>
</comment>
<dbReference type="InterPro" id="IPR005351">
    <property type="entry name" value="ASTER"/>
</dbReference>
<organism evidence="7 8">
    <name type="scientific">Tieghemiomyces parasiticus</name>
    <dbReference type="NCBI Taxonomy" id="78921"/>
    <lineage>
        <taxon>Eukaryota</taxon>
        <taxon>Fungi</taxon>
        <taxon>Fungi incertae sedis</taxon>
        <taxon>Zoopagomycota</taxon>
        <taxon>Kickxellomycotina</taxon>
        <taxon>Dimargaritomycetes</taxon>
        <taxon>Dimargaritales</taxon>
        <taxon>Dimargaritaceae</taxon>
        <taxon>Tieghemiomyces</taxon>
    </lineage>
</organism>
<evidence type="ECO:0000256" key="6">
    <source>
        <dbReference type="SAM" id="Phobius"/>
    </source>
</evidence>
<evidence type="ECO:0000256" key="1">
    <source>
        <dbReference type="ARBA" id="ARBA00004370"/>
    </source>
</evidence>
<dbReference type="PANTHER" id="PTHR13193">
    <property type="entry name" value="CGI-140"/>
    <property type="match status" value="1"/>
</dbReference>
<evidence type="ECO:0008006" key="9">
    <source>
        <dbReference type="Google" id="ProtNLM"/>
    </source>
</evidence>
<evidence type="ECO:0000256" key="2">
    <source>
        <dbReference type="ARBA" id="ARBA00009066"/>
    </source>
</evidence>
<comment type="caution">
    <text evidence="7">The sequence shown here is derived from an EMBL/GenBank/DDBJ whole genome shotgun (WGS) entry which is preliminary data.</text>
</comment>
<evidence type="ECO:0000313" key="8">
    <source>
        <dbReference type="Proteomes" id="UP001150569"/>
    </source>
</evidence>
<dbReference type="Proteomes" id="UP001150569">
    <property type="component" value="Unassembled WGS sequence"/>
</dbReference>
<dbReference type="EMBL" id="JANBPT010000402">
    <property type="protein sequence ID" value="KAJ1922100.1"/>
    <property type="molecule type" value="Genomic_DNA"/>
</dbReference>
<dbReference type="Pfam" id="PF03669">
    <property type="entry name" value="ASTER"/>
    <property type="match status" value="1"/>
</dbReference>
<feature type="transmembrane region" description="Helical" evidence="6">
    <location>
        <begin position="32"/>
        <end position="53"/>
    </location>
</feature>
<keyword evidence="4 6" id="KW-1133">Transmembrane helix</keyword>
<feature type="transmembrane region" description="Helical" evidence="6">
    <location>
        <begin position="88"/>
        <end position="107"/>
    </location>
</feature>
<dbReference type="GO" id="GO:0005789">
    <property type="term" value="C:endoplasmic reticulum membrane"/>
    <property type="evidence" value="ECO:0007669"/>
    <property type="project" value="InterPro"/>
</dbReference>
<proteinExistence type="inferred from homology"/>
<keyword evidence="5 6" id="KW-0472">Membrane</keyword>
<dbReference type="AlphaFoldDB" id="A0A9W8DWY0"/>
<evidence type="ECO:0000256" key="5">
    <source>
        <dbReference type="ARBA" id="ARBA00023136"/>
    </source>
</evidence>
<accession>A0A9W8DWY0</accession>
<name>A0A9W8DWY0_9FUNG</name>
<evidence type="ECO:0000313" key="7">
    <source>
        <dbReference type="EMBL" id="KAJ1922100.1"/>
    </source>
</evidence>
<evidence type="ECO:0000256" key="3">
    <source>
        <dbReference type="ARBA" id="ARBA00022692"/>
    </source>
</evidence>
<gene>
    <name evidence="7" type="ORF">IWQ60_006605</name>
</gene>
<dbReference type="GO" id="GO:0044183">
    <property type="term" value="F:protein folding chaperone"/>
    <property type="evidence" value="ECO:0007669"/>
    <property type="project" value="InterPro"/>
</dbReference>
<dbReference type="PANTHER" id="PTHR13193:SF0">
    <property type="entry name" value="PAT COMPLEX SUBUNIT ASTERIX"/>
    <property type="match status" value="1"/>
</dbReference>